<proteinExistence type="predicted"/>
<dbReference type="EMBL" id="JAJFAZ020000001">
    <property type="protein sequence ID" value="KAI5350946.1"/>
    <property type="molecule type" value="Genomic_DNA"/>
</dbReference>
<evidence type="ECO:0000313" key="2">
    <source>
        <dbReference type="Proteomes" id="UP001054821"/>
    </source>
</evidence>
<accession>A0AAD4ZMV6</accession>
<gene>
    <name evidence="1" type="ORF">L3X38_003837</name>
</gene>
<protein>
    <submittedName>
        <fullName evidence="1">Uncharacterized protein</fullName>
    </submittedName>
</protein>
<name>A0AAD4ZMV6_PRUDU</name>
<evidence type="ECO:0000313" key="1">
    <source>
        <dbReference type="EMBL" id="KAI5350946.1"/>
    </source>
</evidence>
<dbReference type="Proteomes" id="UP001054821">
    <property type="component" value="Chromosome 1"/>
</dbReference>
<keyword evidence="2" id="KW-1185">Reference proteome</keyword>
<sequence length="122" mass="13485">MSDHPIILSSINQKLVQSLLDCLLFISSNIWCDEVKDSNFGALRYGMLGDLYSQSLVVEFLEISAQHHSHNIPFRMDSADVDVAAEANGHGGGAFRDRTNVDTKARGYGEGADQERKDLMLV</sequence>
<organism evidence="1 2">
    <name type="scientific">Prunus dulcis</name>
    <name type="common">Almond</name>
    <name type="synonym">Amygdalus dulcis</name>
    <dbReference type="NCBI Taxonomy" id="3755"/>
    <lineage>
        <taxon>Eukaryota</taxon>
        <taxon>Viridiplantae</taxon>
        <taxon>Streptophyta</taxon>
        <taxon>Embryophyta</taxon>
        <taxon>Tracheophyta</taxon>
        <taxon>Spermatophyta</taxon>
        <taxon>Magnoliopsida</taxon>
        <taxon>eudicotyledons</taxon>
        <taxon>Gunneridae</taxon>
        <taxon>Pentapetalae</taxon>
        <taxon>rosids</taxon>
        <taxon>fabids</taxon>
        <taxon>Rosales</taxon>
        <taxon>Rosaceae</taxon>
        <taxon>Amygdaloideae</taxon>
        <taxon>Amygdaleae</taxon>
        <taxon>Prunus</taxon>
    </lineage>
</organism>
<reference evidence="1 2" key="1">
    <citation type="journal article" date="2022" name="G3 (Bethesda)">
        <title>Whole-genome sequence and methylome profiling of the almond [Prunus dulcis (Mill.) D.A. Webb] cultivar 'Nonpareil'.</title>
        <authorList>
            <person name="D'Amico-Willman K.M."/>
            <person name="Ouma W.Z."/>
            <person name="Meulia T."/>
            <person name="Sideli G.M."/>
            <person name="Gradziel T.M."/>
            <person name="Fresnedo-Ramirez J."/>
        </authorList>
    </citation>
    <scope>NUCLEOTIDE SEQUENCE [LARGE SCALE GENOMIC DNA]</scope>
    <source>
        <strain evidence="1">Clone GOH B32 T37-40</strain>
    </source>
</reference>
<comment type="caution">
    <text evidence="1">The sequence shown here is derived from an EMBL/GenBank/DDBJ whole genome shotgun (WGS) entry which is preliminary data.</text>
</comment>
<dbReference type="AlphaFoldDB" id="A0AAD4ZMV6"/>